<dbReference type="Gene3D" id="3.40.50.10750">
    <property type="entry name" value="Isocitrate/Isopropylmalate dehydrogenase-like"/>
    <property type="match status" value="1"/>
</dbReference>
<dbReference type="InterPro" id="IPR042113">
    <property type="entry name" value="P_AcTrfase_dom1"/>
</dbReference>
<proteinExistence type="inferred from homology"/>
<dbReference type="CDD" id="cd05311">
    <property type="entry name" value="NAD_bind_2_malic_enz"/>
    <property type="match status" value="1"/>
</dbReference>
<dbReference type="PANTHER" id="PTHR43237">
    <property type="entry name" value="NADP-DEPENDENT MALIC ENZYME"/>
    <property type="match status" value="1"/>
</dbReference>
<evidence type="ECO:0000256" key="2">
    <source>
        <dbReference type="ARBA" id="ARBA00001946"/>
    </source>
</evidence>
<dbReference type="STRING" id="879212.DespoDRAFT_02908"/>
<dbReference type="SMART" id="SM01274">
    <property type="entry name" value="malic"/>
    <property type="match status" value="1"/>
</dbReference>
<evidence type="ECO:0000256" key="6">
    <source>
        <dbReference type="ARBA" id="ARBA00023002"/>
    </source>
</evidence>
<dbReference type="GO" id="GO:0016616">
    <property type="term" value="F:oxidoreductase activity, acting on the CH-OH group of donors, NAD or NADP as acceptor"/>
    <property type="evidence" value="ECO:0007669"/>
    <property type="project" value="InterPro"/>
</dbReference>
<keyword evidence="5 9" id="KW-0479">Metal-binding</keyword>
<comment type="cofactor">
    <cofactor evidence="1">
        <name>Mn(2+)</name>
        <dbReference type="ChEBI" id="CHEBI:29035"/>
    </cofactor>
</comment>
<dbReference type="GO" id="GO:0004470">
    <property type="term" value="F:malic enzyme activity"/>
    <property type="evidence" value="ECO:0007669"/>
    <property type="project" value="InterPro"/>
</dbReference>
<dbReference type="Pfam" id="PF03949">
    <property type="entry name" value="Malic_M"/>
    <property type="match status" value="1"/>
</dbReference>
<feature type="binding site" evidence="10">
    <location>
        <position position="285"/>
    </location>
    <ligand>
        <name>a divalent metal cation</name>
        <dbReference type="ChEBI" id="CHEBI:60240"/>
    </ligand>
</feature>
<dbReference type="eggNOG" id="COG0281">
    <property type="taxonomic scope" value="Bacteria"/>
</dbReference>
<dbReference type="Proteomes" id="UP000005778">
    <property type="component" value="Chromosome"/>
</dbReference>
<reference evidence="13 14" key="2">
    <citation type="submission" date="2012-02" db="EMBL/GenBank/DDBJ databases">
        <title>Improved High-Quality Draft sequence of Desulfobacter postgatei 2ac9.</title>
        <authorList>
            <consortium name="US DOE Joint Genome Institute"/>
            <person name="Lucas S."/>
            <person name="Han J."/>
            <person name="Lapidus A."/>
            <person name="Cheng J.-F."/>
            <person name="Goodwin L."/>
            <person name="Pitluck S."/>
            <person name="Peters L."/>
            <person name="Ovchinnikova G."/>
            <person name="Held B."/>
            <person name="Detter J.C."/>
            <person name="Han C."/>
            <person name="Tapia R."/>
            <person name="Land M."/>
            <person name="Hauser L."/>
            <person name="Kyrpides N."/>
            <person name="Ivanova N."/>
            <person name="Pagani I."/>
            <person name="Orellana R."/>
            <person name="Lovley D."/>
            <person name="Woyke T."/>
        </authorList>
    </citation>
    <scope>NUCLEOTIDE SEQUENCE [LARGE SCALE GENOMIC DNA]</scope>
    <source>
        <strain evidence="13 14">2ac9</strain>
    </source>
</reference>
<dbReference type="PANTHER" id="PTHR43237:SF4">
    <property type="entry name" value="NADP-DEPENDENT MALIC ENZYME"/>
    <property type="match status" value="1"/>
</dbReference>
<evidence type="ECO:0000256" key="8">
    <source>
        <dbReference type="PIRSR" id="PIRSR036684-1"/>
    </source>
</evidence>
<dbReference type="Gene3D" id="3.40.50.10380">
    <property type="entry name" value="Malic enzyme, N-terminal domain"/>
    <property type="match status" value="1"/>
</dbReference>
<evidence type="ECO:0000259" key="11">
    <source>
        <dbReference type="SMART" id="SM00919"/>
    </source>
</evidence>
<feature type="domain" description="Malic enzyme NAD-binding" evidence="11">
    <location>
        <begin position="161"/>
        <end position="398"/>
    </location>
</feature>
<dbReference type="FunFam" id="3.40.50.720:FF:000095">
    <property type="entry name" value="NADP-dependent malic enzyme"/>
    <property type="match status" value="1"/>
</dbReference>
<evidence type="ECO:0000259" key="12">
    <source>
        <dbReference type="SMART" id="SM01274"/>
    </source>
</evidence>
<evidence type="ECO:0000256" key="4">
    <source>
        <dbReference type="ARBA" id="ARBA00008756"/>
    </source>
</evidence>
<dbReference type="SMART" id="SM00919">
    <property type="entry name" value="Malic_M"/>
    <property type="match status" value="1"/>
</dbReference>
<dbReference type="Gene3D" id="3.40.50.10950">
    <property type="match status" value="1"/>
</dbReference>
<dbReference type="RefSeq" id="WP_004074340.1">
    <property type="nucleotide sequence ID" value="NZ_CM001488.1"/>
</dbReference>
<dbReference type="InterPro" id="IPR046346">
    <property type="entry name" value="Aminoacid_DH-like_N_sf"/>
</dbReference>
<dbReference type="Pfam" id="PF00390">
    <property type="entry name" value="malic"/>
    <property type="match status" value="1"/>
</dbReference>
<dbReference type="InterPro" id="IPR015884">
    <property type="entry name" value="Malic_enzyme_CS"/>
</dbReference>
<reference evidence="13 14" key="1">
    <citation type="submission" date="2011-09" db="EMBL/GenBank/DDBJ databases">
        <authorList>
            <consortium name="US DOE Joint Genome Institute (JGI-PGF)"/>
            <person name="Lucas S."/>
            <person name="Han J."/>
            <person name="Lapidus A."/>
            <person name="Cheng J.-F."/>
            <person name="Goodwin L."/>
            <person name="Pitluck S."/>
            <person name="Peters L."/>
            <person name="Land M.L."/>
            <person name="Hauser L."/>
            <person name="Orellana R."/>
            <person name="Lovley D."/>
            <person name="Woyke T.J."/>
        </authorList>
    </citation>
    <scope>NUCLEOTIDE SEQUENCE [LARGE SCALE GENOMIC DNA]</scope>
    <source>
        <strain evidence="13 14">2ac9</strain>
    </source>
</reference>
<evidence type="ECO:0000256" key="9">
    <source>
        <dbReference type="PIRSR" id="PIRSR036684-2"/>
    </source>
</evidence>
<protein>
    <submittedName>
        <fullName evidence="13">Malic enzyme</fullName>
    </submittedName>
</protein>
<dbReference type="InterPro" id="IPR012302">
    <property type="entry name" value="Malic_NAD-bd"/>
</dbReference>
<dbReference type="InterPro" id="IPR036291">
    <property type="entry name" value="NAD(P)-bd_dom_sf"/>
</dbReference>
<dbReference type="Pfam" id="PF01515">
    <property type="entry name" value="PTA_PTB"/>
    <property type="match status" value="1"/>
</dbReference>
<dbReference type="InterPro" id="IPR012188">
    <property type="entry name" value="ME_PTA"/>
</dbReference>
<dbReference type="AlphaFoldDB" id="I5B5G2"/>
<evidence type="ECO:0000256" key="1">
    <source>
        <dbReference type="ARBA" id="ARBA00001936"/>
    </source>
</evidence>
<evidence type="ECO:0000256" key="7">
    <source>
        <dbReference type="ARBA" id="ARBA00023268"/>
    </source>
</evidence>
<dbReference type="InterPro" id="IPR042112">
    <property type="entry name" value="P_AcTrfase_dom2"/>
</dbReference>
<dbReference type="OrthoDB" id="9805787at2"/>
<dbReference type="GO" id="GO:0016746">
    <property type="term" value="F:acyltransferase activity"/>
    <property type="evidence" value="ECO:0007669"/>
    <property type="project" value="InterPro"/>
</dbReference>
<dbReference type="EMBL" id="CM001488">
    <property type="protein sequence ID" value="EIM64725.1"/>
    <property type="molecule type" value="Genomic_DNA"/>
</dbReference>
<keyword evidence="6" id="KW-0560">Oxidoreductase</keyword>
<accession>I5B5G2</accession>
<feature type="binding site" evidence="9">
    <location>
        <position position="135"/>
    </location>
    <ligand>
        <name>a divalent metal cation</name>
        <dbReference type="ChEBI" id="CHEBI:60240"/>
    </ligand>
</feature>
<comment type="similarity">
    <text evidence="4">In the C-terminal section; belongs to the phosphate acetyltransferase and butyryltransferase family.</text>
</comment>
<feature type="binding site" evidence="10">
    <location>
        <begin position="74"/>
        <end position="81"/>
    </location>
    <ligand>
        <name>NADP(+)</name>
        <dbReference type="ChEBI" id="CHEBI:58349"/>
    </ligand>
</feature>
<dbReference type="PROSITE" id="PS00331">
    <property type="entry name" value="MALIC_ENZYMES"/>
    <property type="match status" value="1"/>
</dbReference>
<comment type="cofactor">
    <cofactor evidence="2">
        <name>Mg(2+)</name>
        <dbReference type="ChEBI" id="CHEBI:18420"/>
    </cofactor>
</comment>
<dbReference type="GO" id="GO:0051287">
    <property type="term" value="F:NAD binding"/>
    <property type="evidence" value="ECO:0007669"/>
    <property type="project" value="InterPro"/>
</dbReference>
<sequence length="760" mass="83289">MLKFIDALEYHRSGRKGKIEVITTKPCATSRDLSLAYSPGVAQPCLAIEKEPDMAYEYTTKGNLVAVVSNGTAVLGLGDIGPLAAKPVMEGKGVLFKSFADIDVFDIELNTKDPDELIRTVQLLEPTFGGINLEDIKGPECFYIEEALQKTMNIPVFHDDQHGTAIIVAAGMVNALEVVEKKIDEIKIVFNGAGAAGIACANLLISMGVNKKKLILCDSKGVIYKGRTVGMNPYKERLAAQTDARTLDDAMKGADIFFGVSVKGALTADMLRVMAKDPIVFAMANPDPEITPNEAKKVRDDVIIGTGRSDYNNQVNNVLCFPFLFRGALDTHASAINDEMKLAAVHALAQLAKEDVPDSVGRAYGNSEIKFGREYLLPKPFDPRVLLRMAPAVAQAAMDSGVARRPILDMEKYTEHLEALQGRSKEIMRTMINKAKAAPKRVVFPEGEEDKILRSVQVLLDERIAIPILIGEEKVIREKANALNIELRGTEIINPRKSEKLNAYSEVLFAKRQRKGMTRYDARRRLQEDGNYFGAIMLEQGDADALLSGINAHYPDVTLPAIEVVGKKDGLSKVHGLYMMVFKKEVVFCADTTVTIEPTAEELAETAILAAEQAQRFDITPRVAMLSFSNFGSAQHPLTQKVKKATELVKERAPELTVDGEIQANVALDPEIVKSQYPFSNLKGDANVFIFPDLQSGNITYKMLAKLGNAVAVGPILMGMKKPIHVLQRADDVSDIVNMAAVAVNDAQMNELEEYPLNTH</sequence>
<keyword evidence="10" id="KW-0521">NADP</keyword>
<keyword evidence="14" id="KW-1185">Reference proteome</keyword>
<evidence type="ECO:0000313" key="14">
    <source>
        <dbReference type="Proteomes" id="UP000005778"/>
    </source>
</evidence>
<dbReference type="FunFam" id="3.40.50.10380:FF:000003">
    <property type="entry name" value="NADP-dependent malic enzyme"/>
    <property type="match status" value="1"/>
</dbReference>
<evidence type="ECO:0000256" key="5">
    <source>
        <dbReference type="ARBA" id="ARBA00022723"/>
    </source>
</evidence>
<feature type="binding site" evidence="9">
    <location>
        <position position="134"/>
    </location>
    <ligand>
        <name>a divalent metal cation</name>
        <dbReference type="ChEBI" id="CHEBI:60240"/>
    </ligand>
</feature>
<evidence type="ECO:0000313" key="13">
    <source>
        <dbReference type="EMBL" id="EIM64725.1"/>
    </source>
</evidence>
<dbReference type="InterPro" id="IPR037062">
    <property type="entry name" value="Malic_N_dom_sf"/>
</dbReference>
<evidence type="ECO:0000256" key="3">
    <source>
        <dbReference type="ARBA" id="ARBA00007686"/>
    </source>
</evidence>
<dbReference type="InterPro" id="IPR002505">
    <property type="entry name" value="PTA_PTB"/>
</dbReference>
<dbReference type="eggNOG" id="COG0280">
    <property type="taxonomic scope" value="Bacteria"/>
</dbReference>
<dbReference type="SUPFAM" id="SSF53223">
    <property type="entry name" value="Aminoacid dehydrogenase-like, N-terminal domain"/>
    <property type="match status" value="1"/>
</dbReference>
<gene>
    <name evidence="13" type="ORF">DespoDRAFT_02908</name>
</gene>
<dbReference type="InterPro" id="IPR051674">
    <property type="entry name" value="Malate_Decarboxylase"/>
</dbReference>
<name>I5B5G2_9BACT</name>
<dbReference type="InterPro" id="IPR045213">
    <property type="entry name" value="Malic_NAD-bd_bact_type"/>
</dbReference>
<dbReference type="SUPFAM" id="SSF51735">
    <property type="entry name" value="NAD(P)-binding Rossmann-fold domains"/>
    <property type="match status" value="1"/>
</dbReference>
<feature type="binding site" evidence="10">
    <location>
        <position position="160"/>
    </location>
    <ligand>
        <name>a divalent metal cation</name>
        <dbReference type="ChEBI" id="CHEBI:60240"/>
    </ligand>
</feature>
<dbReference type="InterPro" id="IPR012301">
    <property type="entry name" value="Malic_N_dom"/>
</dbReference>
<dbReference type="Gene3D" id="3.40.50.720">
    <property type="entry name" value="NAD(P)-binding Rossmann-like Domain"/>
    <property type="match status" value="1"/>
</dbReference>
<feature type="domain" description="Malic enzyme N-terminal" evidence="12">
    <location>
        <begin position="16"/>
        <end position="149"/>
    </location>
</feature>
<dbReference type="HOGENOM" id="CLU_012366_0_0_7"/>
<evidence type="ECO:0000256" key="10">
    <source>
        <dbReference type="PIRSR" id="PIRSR036684-3"/>
    </source>
</evidence>
<organism evidence="13 14">
    <name type="scientific">Desulfobacter postgatei 2ac9</name>
    <dbReference type="NCBI Taxonomy" id="879212"/>
    <lineage>
        <taxon>Bacteria</taxon>
        <taxon>Pseudomonadati</taxon>
        <taxon>Thermodesulfobacteriota</taxon>
        <taxon>Desulfobacteria</taxon>
        <taxon>Desulfobacterales</taxon>
        <taxon>Desulfobacteraceae</taxon>
        <taxon>Desulfobacter</taxon>
    </lineage>
</organism>
<comment type="similarity">
    <text evidence="3">In the N-terminal section; belongs to the malic enzymes family.</text>
</comment>
<dbReference type="GO" id="GO:0046872">
    <property type="term" value="F:metal ion binding"/>
    <property type="evidence" value="ECO:0007669"/>
    <property type="project" value="UniProtKB-KW"/>
</dbReference>
<dbReference type="PIRSF" id="PIRSF036684">
    <property type="entry name" value="ME_PTA"/>
    <property type="match status" value="1"/>
</dbReference>
<keyword evidence="7" id="KW-0511">Multifunctional enzyme</keyword>
<dbReference type="SUPFAM" id="SSF53659">
    <property type="entry name" value="Isocitrate/Isopropylmalate dehydrogenase-like"/>
    <property type="match status" value="1"/>
</dbReference>
<feature type="active site" description="Proton acceptor" evidence="8">
    <location>
        <position position="92"/>
    </location>
</feature>
<dbReference type="GO" id="GO:0006108">
    <property type="term" value="P:malate metabolic process"/>
    <property type="evidence" value="ECO:0007669"/>
    <property type="project" value="InterPro"/>
</dbReference>